<evidence type="ECO:0000313" key="11">
    <source>
        <dbReference type="EMBL" id="KAK2190951.1"/>
    </source>
</evidence>
<dbReference type="GO" id="GO:0006364">
    <property type="term" value="P:rRNA processing"/>
    <property type="evidence" value="ECO:0007669"/>
    <property type="project" value="UniProtKB-UniRule"/>
</dbReference>
<keyword evidence="8 9" id="KW-0539">Nucleus</keyword>
<keyword evidence="12" id="KW-1185">Reference proteome</keyword>
<feature type="compositionally biased region" description="Basic residues" evidence="10">
    <location>
        <begin position="132"/>
        <end position="142"/>
    </location>
</feature>
<keyword evidence="6 9" id="KW-0808">Transferase</keyword>
<feature type="compositionally biased region" description="Basic residues" evidence="10">
    <location>
        <begin position="97"/>
        <end position="106"/>
    </location>
</feature>
<dbReference type="GO" id="GO:0000183">
    <property type="term" value="P:rDNA heterochromatin formation"/>
    <property type="evidence" value="ECO:0007669"/>
    <property type="project" value="TreeGrafter"/>
</dbReference>
<evidence type="ECO:0000256" key="2">
    <source>
        <dbReference type="ARBA" id="ARBA00006301"/>
    </source>
</evidence>
<dbReference type="GO" id="GO:0046015">
    <property type="term" value="P:regulation of transcription by glucose"/>
    <property type="evidence" value="ECO:0007669"/>
    <property type="project" value="TreeGrafter"/>
</dbReference>
<feature type="region of interest" description="Disordered" evidence="10">
    <location>
        <begin position="308"/>
        <end position="354"/>
    </location>
</feature>
<feature type="region of interest" description="Disordered" evidence="10">
    <location>
        <begin position="1"/>
        <end position="271"/>
    </location>
</feature>
<keyword evidence="4 9" id="KW-0698">rRNA processing</keyword>
<evidence type="ECO:0000256" key="1">
    <source>
        <dbReference type="ARBA" id="ARBA00004604"/>
    </source>
</evidence>
<dbReference type="Gene3D" id="3.40.50.150">
    <property type="entry name" value="Vaccinia Virus protein VP39"/>
    <property type="match status" value="1"/>
</dbReference>
<evidence type="ECO:0000256" key="3">
    <source>
        <dbReference type="ARBA" id="ARBA00020203"/>
    </source>
</evidence>
<dbReference type="GO" id="GO:0008168">
    <property type="term" value="F:methyltransferase activity"/>
    <property type="evidence" value="ECO:0007669"/>
    <property type="project" value="UniProtKB-KW"/>
</dbReference>
<dbReference type="InterPro" id="IPR042036">
    <property type="entry name" value="RRP8_N"/>
</dbReference>
<feature type="compositionally biased region" description="Basic and acidic residues" evidence="10">
    <location>
        <begin position="31"/>
        <end position="40"/>
    </location>
</feature>
<dbReference type="GO" id="GO:0005677">
    <property type="term" value="C:chromatin silencing complex"/>
    <property type="evidence" value="ECO:0007669"/>
    <property type="project" value="TreeGrafter"/>
</dbReference>
<evidence type="ECO:0000256" key="7">
    <source>
        <dbReference type="ARBA" id="ARBA00022691"/>
    </source>
</evidence>
<reference evidence="11" key="1">
    <citation type="journal article" date="2023" name="Mol. Biol. Evol.">
        <title>Third-Generation Sequencing Reveals the Adaptive Role of the Epigenome in Three Deep-Sea Polychaetes.</title>
        <authorList>
            <person name="Perez M."/>
            <person name="Aroh O."/>
            <person name="Sun Y."/>
            <person name="Lan Y."/>
            <person name="Juniper S.K."/>
            <person name="Young C.R."/>
            <person name="Angers B."/>
            <person name="Qian P.Y."/>
        </authorList>
    </citation>
    <scope>NUCLEOTIDE SEQUENCE</scope>
    <source>
        <strain evidence="11">R07B-5</strain>
    </source>
</reference>
<feature type="compositionally biased region" description="Basic and acidic residues" evidence="10">
    <location>
        <begin position="49"/>
        <end position="59"/>
    </location>
</feature>
<dbReference type="FunFam" id="1.10.10.2150:FF:000001">
    <property type="entry name" value="Ribosomal RNA-processing protein 8"/>
    <property type="match status" value="1"/>
</dbReference>
<evidence type="ECO:0000256" key="4">
    <source>
        <dbReference type="ARBA" id="ARBA00022552"/>
    </source>
</evidence>
<dbReference type="InterPro" id="IPR007823">
    <property type="entry name" value="RRP8"/>
</dbReference>
<feature type="compositionally biased region" description="Polar residues" evidence="10">
    <location>
        <begin position="108"/>
        <end position="119"/>
    </location>
</feature>
<dbReference type="Pfam" id="PF05148">
    <property type="entry name" value="Methyltransf_8"/>
    <property type="match status" value="1"/>
</dbReference>
<gene>
    <name evidence="11" type="ORF">NP493_64g04023</name>
</gene>
<evidence type="ECO:0000256" key="10">
    <source>
        <dbReference type="SAM" id="MobiDB-lite"/>
    </source>
</evidence>
<evidence type="ECO:0000256" key="8">
    <source>
        <dbReference type="ARBA" id="ARBA00023242"/>
    </source>
</evidence>
<feature type="compositionally biased region" description="Basic residues" evidence="10">
    <location>
        <begin position="17"/>
        <end position="30"/>
    </location>
</feature>
<dbReference type="PANTHER" id="PTHR12787">
    <property type="entry name" value="RIBOSOMAL RNA-PROCESSING PROTEIN 8"/>
    <property type="match status" value="1"/>
</dbReference>
<comment type="caution">
    <text evidence="11">The sequence shown here is derived from an EMBL/GenBank/DDBJ whole genome shotgun (WGS) entry which is preliminary data.</text>
</comment>
<feature type="compositionally biased region" description="Basic residues" evidence="10">
    <location>
        <begin position="172"/>
        <end position="182"/>
    </location>
</feature>
<dbReference type="GO" id="GO:0033553">
    <property type="term" value="C:rDNA heterochromatin"/>
    <property type="evidence" value="ECO:0007669"/>
    <property type="project" value="TreeGrafter"/>
</dbReference>
<feature type="compositionally biased region" description="Polar residues" evidence="10">
    <location>
        <begin position="219"/>
        <end position="231"/>
    </location>
</feature>
<feature type="compositionally biased region" description="Basic and acidic residues" evidence="10">
    <location>
        <begin position="208"/>
        <end position="217"/>
    </location>
</feature>
<dbReference type="AlphaFoldDB" id="A0AAD9P9Z8"/>
<feature type="compositionally biased region" description="Polar residues" evidence="10">
    <location>
        <begin position="249"/>
        <end position="267"/>
    </location>
</feature>
<dbReference type="SUPFAM" id="SSF53335">
    <property type="entry name" value="S-adenosyl-L-methionine-dependent methyltransferases"/>
    <property type="match status" value="1"/>
</dbReference>
<dbReference type="PANTHER" id="PTHR12787:SF0">
    <property type="entry name" value="RIBOSOMAL RNA-PROCESSING PROTEIN 8"/>
    <property type="match status" value="1"/>
</dbReference>
<feature type="compositionally biased region" description="Basic and acidic residues" evidence="10">
    <location>
        <begin position="332"/>
        <end position="342"/>
    </location>
</feature>
<protein>
    <recommendedName>
        <fullName evidence="3 9">Ribosomal RNA-processing protein 8</fullName>
        <ecNumber evidence="9">2.1.1.-</ecNumber>
    </recommendedName>
</protein>
<proteinExistence type="inferred from homology"/>
<evidence type="ECO:0000313" key="12">
    <source>
        <dbReference type="Proteomes" id="UP001209878"/>
    </source>
</evidence>
<feature type="compositionally biased region" description="Basic and acidic residues" evidence="10">
    <location>
        <begin position="81"/>
        <end position="96"/>
    </location>
</feature>
<dbReference type="EC" id="2.1.1.-" evidence="9"/>
<keyword evidence="5 9" id="KW-0489">Methyltransferase</keyword>
<evidence type="ECO:0000256" key="9">
    <source>
        <dbReference type="RuleBase" id="RU365074"/>
    </source>
</evidence>
<dbReference type="GO" id="GO:0005730">
    <property type="term" value="C:nucleolus"/>
    <property type="evidence" value="ECO:0007669"/>
    <property type="project" value="UniProtKB-SubCell"/>
</dbReference>
<accession>A0AAD9P9Z8</accession>
<sequence length="538" mass="60024">MTKHGRSGGEASSGSQQHKKKSVKQSGQKRPKCDTSEEKQTVISKKSKSHDSSDPRRVLTCDSSQSQSERTIDTKQTTTERSQEQVECTRKCEPKRKPNKRNKYKHLIQSSSKQSINKEVNSEDVYSESKKNNKQQKKRKRTQPSTGDGLVQDVATRTQPTEATPTSEPPMKKKRKKKKVKKGASDTTTDGVREAAMDNTSSVHKKHMAADVARDAETESVTTAPVTSTGMRKNYKHECKTGDGKNSKKVTTSTMTTRPVDSSSASMSPAGKKMVTPVSAVKAVRANIRQSPFNVARLKAVFRHEMTGSAETSQVSPGGGVKDTASKTQENTTERKSDRKGATEQSSPQTLRERMQEKLNSARFRYINEQLYRSTGEEAHRLFTEDPETFEVYHEGYQAQVAKWPVNPVNKVIEYISARPTSQVVADLGCGDAKLPLEDSSVDIAVFCLSLMGTDFVQFLCEANRILRLGGRLLVAEVVSRFDKIGAFVRKLTKLGFSLQDKDTSNTMFVWFEFMKIGKPDMEKLPKIVLTPCVYKKR</sequence>
<name>A0AAD9P9Z8_RIDPI</name>
<evidence type="ECO:0000256" key="5">
    <source>
        <dbReference type="ARBA" id="ARBA00022603"/>
    </source>
</evidence>
<dbReference type="Gene3D" id="1.10.10.2150">
    <property type="entry name" value="Ribosomal RNA-processing protein 8, N-terminal domain"/>
    <property type="match status" value="1"/>
</dbReference>
<feature type="compositionally biased region" description="Polar residues" evidence="10">
    <location>
        <begin position="155"/>
        <end position="166"/>
    </location>
</feature>
<feature type="compositionally biased region" description="Polar residues" evidence="10">
    <location>
        <begin position="61"/>
        <end position="80"/>
    </location>
</feature>
<dbReference type="Proteomes" id="UP001209878">
    <property type="component" value="Unassembled WGS sequence"/>
</dbReference>
<comment type="similarity">
    <text evidence="2 9">Belongs to the methyltransferase superfamily. RRP8 family.</text>
</comment>
<keyword evidence="7 9" id="KW-0949">S-adenosyl-L-methionine</keyword>
<feature type="compositionally biased region" description="Basic and acidic residues" evidence="10">
    <location>
        <begin position="236"/>
        <end position="246"/>
    </location>
</feature>
<dbReference type="EMBL" id="JAODUO010000064">
    <property type="protein sequence ID" value="KAK2190951.1"/>
    <property type="molecule type" value="Genomic_DNA"/>
</dbReference>
<comment type="function">
    <text evidence="9">Probable methyltransferase required to silence rDNA.</text>
</comment>
<evidence type="ECO:0000256" key="6">
    <source>
        <dbReference type="ARBA" id="ARBA00022679"/>
    </source>
</evidence>
<organism evidence="11 12">
    <name type="scientific">Ridgeia piscesae</name>
    <name type="common">Tubeworm</name>
    <dbReference type="NCBI Taxonomy" id="27915"/>
    <lineage>
        <taxon>Eukaryota</taxon>
        <taxon>Metazoa</taxon>
        <taxon>Spiralia</taxon>
        <taxon>Lophotrochozoa</taxon>
        <taxon>Annelida</taxon>
        <taxon>Polychaeta</taxon>
        <taxon>Sedentaria</taxon>
        <taxon>Canalipalpata</taxon>
        <taxon>Sabellida</taxon>
        <taxon>Siboglinidae</taxon>
        <taxon>Ridgeia</taxon>
    </lineage>
</organism>
<dbReference type="GO" id="GO:0032259">
    <property type="term" value="P:methylation"/>
    <property type="evidence" value="ECO:0007669"/>
    <property type="project" value="UniProtKB-KW"/>
</dbReference>
<dbReference type="InterPro" id="IPR029063">
    <property type="entry name" value="SAM-dependent_MTases_sf"/>
</dbReference>
<dbReference type="GO" id="GO:0042149">
    <property type="term" value="P:cellular response to glucose starvation"/>
    <property type="evidence" value="ECO:0007669"/>
    <property type="project" value="TreeGrafter"/>
</dbReference>
<comment type="subcellular location">
    <subcellularLocation>
        <location evidence="1 9">Nucleus</location>
        <location evidence="1 9">Nucleolus</location>
    </subcellularLocation>
</comment>